<feature type="transmembrane region" description="Helical" evidence="2">
    <location>
        <begin position="113"/>
        <end position="134"/>
    </location>
</feature>
<comment type="caution">
    <text evidence="3">The sequence shown here is derived from an EMBL/GenBank/DDBJ whole genome shotgun (WGS) entry which is preliminary data.</text>
</comment>
<dbReference type="Proteomes" id="UP000637578">
    <property type="component" value="Unassembled WGS sequence"/>
</dbReference>
<name>A0A8J3CIA1_9PSEU</name>
<evidence type="ECO:0000313" key="3">
    <source>
        <dbReference type="EMBL" id="GGM65547.1"/>
    </source>
</evidence>
<reference evidence="3" key="2">
    <citation type="submission" date="2020-09" db="EMBL/GenBank/DDBJ databases">
        <authorList>
            <person name="Sun Q."/>
            <person name="Zhou Y."/>
        </authorList>
    </citation>
    <scope>NUCLEOTIDE SEQUENCE</scope>
    <source>
        <strain evidence="3">CGMCC 4.5737</strain>
    </source>
</reference>
<feature type="transmembrane region" description="Helical" evidence="2">
    <location>
        <begin position="80"/>
        <end position="101"/>
    </location>
</feature>
<feature type="compositionally biased region" description="Polar residues" evidence="1">
    <location>
        <begin position="1"/>
        <end position="15"/>
    </location>
</feature>
<proteinExistence type="predicted"/>
<feature type="region of interest" description="Disordered" evidence="1">
    <location>
        <begin position="1"/>
        <end position="22"/>
    </location>
</feature>
<dbReference type="AlphaFoldDB" id="A0A8J3CIA1"/>
<reference evidence="3" key="1">
    <citation type="journal article" date="2014" name="Int. J. Syst. Evol. Microbiol.">
        <title>Complete genome sequence of Corynebacterium casei LMG S-19264T (=DSM 44701T), isolated from a smear-ripened cheese.</title>
        <authorList>
            <consortium name="US DOE Joint Genome Institute (JGI-PGF)"/>
            <person name="Walter F."/>
            <person name="Albersmeier A."/>
            <person name="Kalinowski J."/>
            <person name="Ruckert C."/>
        </authorList>
    </citation>
    <scope>NUCLEOTIDE SEQUENCE</scope>
    <source>
        <strain evidence="3">CGMCC 4.5737</strain>
    </source>
</reference>
<dbReference type="EMBL" id="BMMK01000019">
    <property type="protein sequence ID" value="GGM65547.1"/>
    <property type="molecule type" value="Genomic_DNA"/>
</dbReference>
<keyword evidence="4" id="KW-1185">Reference proteome</keyword>
<evidence type="ECO:0000256" key="1">
    <source>
        <dbReference type="SAM" id="MobiDB-lite"/>
    </source>
</evidence>
<dbReference type="Pfam" id="PF07332">
    <property type="entry name" value="Phage_holin_3_6"/>
    <property type="match status" value="1"/>
</dbReference>
<evidence type="ECO:0000313" key="4">
    <source>
        <dbReference type="Proteomes" id="UP000637578"/>
    </source>
</evidence>
<keyword evidence="2" id="KW-1133">Transmembrane helix</keyword>
<sequence length="176" mass="18714">MTDVTSAQHPQNGSRAGSGLPPVPSIPLSEDASSIPPSEQSIGGLVRDATTHLSTLVRSEVELAKTEITAEVKKGLRGSVYFILALTVLAFASFFLFFALAEFLADLGLYRSASFAIVFLLMLVVAGGLGFLGYRKVRTIRAPERTVSTVRETAATLTHRGGSDERAELSPRSSSS</sequence>
<accession>A0A8J3CIA1</accession>
<keyword evidence="2" id="KW-0472">Membrane</keyword>
<gene>
    <name evidence="3" type="ORF">GCM10012275_40140</name>
</gene>
<organism evidence="3 4">
    <name type="scientific">Longimycelium tulufanense</name>
    <dbReference type="NCBI Taxonomy" id="907463"/>
    <lineage>
        <taxon>Bacteria</taxon>
        <taxon>Bacillati</taxon>
        <taxon>Actinomycetota</taxon>
        <taxon>Actinomycetes</taxon>
        <taxon>Pseudonocardiales</taxon>
        <taxon>Pseudonocardiaceae</taxon>
        <taxon>Longimycelium</taxon>
    </lineage>
</organism>
<protein>
    <submittedName>
        <fullName evidence="3">Uncharacterized protein</fullName>
    </submittedName>
</protein>
<keyword evidence="2" id="KW-0812">Transmembrane</keyword>
<evidence type="ECO:0000256" key="2">
    <source>
        <dbReference type="SAM" id="Phobius"/>
    </source>
</evidence>
<dbReference type="InterPro" id="IPR009937">
    <property type="entry name" value="Phage_holin_3_6"/>
</dbReference>
<dbReference type="RefSeq" id="WP_189059908.1">
    <property type="nucleotide sequence ID" value="NZ_BMMK01000019.1"/>
</dbReference>